<proteinExistence type="predicted"/>
<name>A0A9X5GRH9_9FIRM</name>
<keyword evidence="2" id="KW-1185">Reference proteome</keyword>
<comment type="caution">
    <text evidence="1">The sequence shown here is derived from an EMBL/GenBank/DDBJ whole genome shotgun (WGS) entry which is preliminary data.</text>
</comment>
<gene>
    <name evidence="1" type="ORF">D5281_06240</name>
</gene>
<reference evidence="1" key="1">
    <citation type="submission" date="2018-09" db="EMBL/GenBank/DDBJ databases">
        <title>Murine metabolic-syndrome-specific gut microbial biobank.</title>
        <authorList>
            <person name="Liu C."/>
        </authorList>
    </citation>
    <scope>NUCLEOTIDE SEQUENCE</scope>
    <source>
        <strain evidence="1">D42-62</strain>
    </source>
</reference>
<sequence length="151" mass="18064">MTHGLIKIDIRKLRLPNGRTFEQQMKYEAKRFLKILQEEIDDWYMSYSSVVYQRTYAMRDSIYAEDVVDIDTSGMQLTIKIKQTDAAMHKSLWGDSEVNALLLMNEGYQVKSGWHKDIPYFGYREGGHFLERAVERFEQENYFNIKIYFDY</sequence>
<organism evidence="1 2">
    <name type="scientific">Parablautia muri</name>
    <dbReference type="NCBI Taxonomy" id="2320879"/>
    <lineage>
        <taxon>Bacteria</taxon>
        <taxon>Bacillati</taxon>
        <taxon>Bacillota</taxon>
        <taxon>Clostridia</taxon>
        <taxon>Lachnospirales</taxon>
        <taxon>Lachnospiraceae</taxon>
        <taxon>Parablautia</taxon>
    </lineage>
</organism>
<evidence type="ECO:0000313" key="2">
    <source>
        <dbReference type="Proteomes" id="UP001154420"/>
    </source>
</evidence>
<dbReference type="AlphaFoldDB" id="A0A9X5GRH9"/>
<dbReference type="EMBL" id="QZDT01000006">
    <property type="protein sequence ID" value="NBJ92201.1"/>
    <property type="molecule type" value="Genomic_DNA"/>
</dbReference>
<protein>
    <submittedName>
        <fullName evidence="1">Uncharacterized protein</fullName>
    </submittedName>
</protein>
<dbReference type="Proteomes" id="UP001154420">
    <property type="component" value="Unassembled WGS sequence"/>
</dbReference>
<evidence type="ECO:0000313" key="1">
    <source>
        <dbReference type="EMBL" id="NBJ92201.1"/>
    </source>
</evidence>
<accession>A0A9X5GRH9</accession>